<keyword evidence="6" id="KW-0699">rRNA-binding</keyword>
<dbReference type="GO" id="GO:0005829">
    <property type="term" value="C:cytosol"/>
    <property type="evidence" value="ECO:0007669"/>
    <property type="project" value="TreeGrafter"/>
</dbReference>
<dbReference type="GO" id="GO:0009507">
    <property type="term" value="C:chloroplast"/>
    <property type="evidence" value="ECO:0007669"/>
    <property type="project" value="UniProtKB-SubCell"/>
</dbReference>
<dbReference type="AlphaFoldDB" id="A0A1B1YYM3"/>
<dbReference type="HAMAP" id="MF_00075">
    <property type="entry name" value="IF_1"/>
    <property type="match status" value="1"/>
</dbReference>
<evidence type="ECO:0000256" key="5">
    <source>
        <dbReference type="ARBA" id="ARBA00022917"/>
    </source>
</evidence>
<dbReference type="PANTHER" id="PTHR33370">
    <property type="entry name" value="TRANSLATION INITIATION FACTOR IF-1, CHLOROPLASTIC"/>
    <property type="match status" value="1"/>
</dbReference>
<evidence type="ECO:0000313" key="8">
    <source>
        <dbReference type="EMBL" id="ANX10258.1"/>
    </source>
</evidence>
<keyword evidence="5 6" id="KW-0648">Protein biosynthesis</keyword>
<accession>A0A1B1YYM3</accession>
<feature type="domain" description="S1-like" evidence="7">
    <location>
        <begin position="1"/>
        <end position="71"/>
    </location>
</feature>
<organism evidence="8">
    <name type="scientific">Phelipanche lavandulacea</name>
    <dbReference type="NCBI Taxonomy" id="223111"/>
    <lineage>
        <taxon>Eukaryota</taxon>
        <taxon>Viridiplantae</taxon>
        <taxon>Streptophyta</taxon>
        <taxon>Embryophyta</taxon>
        <taxon>Tracheophyta</taxon>
        <taxon>Spermatophyta</taxon>
        <taxon>Magnoliopsida</taxon>
        <taxon>eudicotyledons</taxon>
        <taxon>Gunneridae</taxon>
        <taxon>Pentapetalae</taxon>
        <taxon>asterids</taxon>
        <taxon>lamiids</taxon>
        <taxon>Lamiales</taxon>
        <taxon>Orobanchaceae</taxon>
        <taxon>Orobancheae</taxon>
        <taxon>Phelipanche</taxon>
    </lineage>
</organism>
<dbReference type="SUPFAM" id="SSF50249">
    <property type="entry name" value="Nucleic acid-binding proteins"/>
    <property type="match status" value="1"/>
</dbReference>
<keyword evidence="6" id="KW-0694">RNA-binding</keyword>
<sequence length="80" mass="9395">MEEKKVIHEGLITETFPNGMFRVLLDNEDLIIGYISGNIRRKSIQILRGDKVRIEVSNYNSTRGRIIFRLPTKKNKNYKD</sequence>
<dbReference type="GO" id="GO:0043022">
    <property type="term" value="F:ribosome binding"/>
    <property type="evidence" value="ECO:0007669"/>
    <property type="project" value="UniProtKB-UniRule"/>
</dbReference>
<keyword evidence="8" id="KW-0150">Chloroplast</keyword>
<reference evidence="8" key="1">
    <citation type="journal article" date="2016" name="Proc. Natl. Acad. Sci. U.S.A.">
        <title>Mechanistic model of evolutionary rate variation en route to a nonphotosynthetic lifestyle in plants.</title>
        <authorList>
            <person name="Wicke S."/>
            <person name="Muller K.F."/>
            <person name="dePamphilis C.W."/>
            <person name="Quandt D."/>
            <person name="Bellot S."/>
            <person name="Schneeweiss G.M."/>
        </authorList>
    </citation>
    <scope>NUCLEOTIDE SEQUENCE</scope>
</reference>
<dbReference type="InterPro" id="IPR004368">
    <property type="entry name" value="TIF_IF1"/>
</dbReference>
<gene>
    <name evidence="6 8" type="primary">infA</name>
</gene>
<comment type="subcellular location">
    <subcellularLocation>
        <location evidence="6">Plastid</location>
        <location evidence="6">Chloroplast</location>
    </subcellularLocation>
</comment>
<geneLocation type="chloroplast" evidence="8"/>
<dbReference type="Gene3D" id="2.40.50.140">
    <property type="entry name" value="Nucleic acid-binding proteins"/>
    <property type="match status" value="1"/>
</dbReference>
<evidence type="ECO:0000256" key="4">
    <source>
        <dbReference type="ARBA" id="ARBA00022540"/>
    </source>
</evidence>
<dbReference type="InterPro" id="IPR006196">
    <property type="entry name" value="RNA-binding_domain_S1_IF1"/>
</dbReference>
<dbReference type="PROSITE" id="PS50832">
    <property type="entry name" value="S1_IF1_TYPE"/>
    <property type="match status" value="1"/>
</dbReference>
<comment type="function">
    <text evidence="1 6">One of the essential components for the initiation of protein synthesis. Stabilizes the binding of IF-2 and IF-3 on the 30S subunit to which N-formylmethionyl-tRNA(fMet) subsequently binds. Helps modulate mRNA selection, yielding the 30S pre-initiation complex (PIC). Upon addition of the 50S ribosomal subunit IF-1, IF-2 and IF-3 are released leaving the mature 70S translation initiation complex.</text>
</comment>
<evidence type="ECO:0000259" key="7">
    <source>
        <dbReference type="PROSITE" id="PS50832"/>
    </source>
</evidence>
<name>A0A1B1YYM3_9LAMI</name>
<keyword evidence="4 6" id="KW-0396">Initiation factor</keyword>
<dbReference type="GO" id="GO:0019843">
    <property type="term" value="F:rRNA binding"/>
    <property type="evidence" value="ECO:0007669"/>
    <property type="project" value="UniProtKB-UniRule"/>
</dbReference>
<keyword evidence="8" id="KW-0934">Plastid</keyword>
<proteinExistence type="inferred from homology"/>
<evidence type="ECO:0000256" key="2">
    <source>
        <dbReference type="ARBA" id="ARBA00010939"/>
    </source>
</evidence>
<dbReference type="InterPro" id="IPR012340">
    <property type="entry name" value="NA-bd_OB-fold"/>
</dbReference>
<dbReference type="EMBL" id="KU212371">
    <property type="protein sequence ID" value="ANX10258.1"/>
    <property type="molecule type" value="Genomic_DNA"/>
</dbReference>
<evidence type="ECO:0000256" key="3">
    <source>
        <dbReference type="ARBA" id="ARBA00011599"/>
    </source>
</evidence>
<dbReference type="PANTHER" id="PTHR33370:SF1">
    <property type="entry name" value="TRANSLATION INITIATION FACTOR IF-1, CHLOROPLASTIC"/>
    <property type="match status" value="1"/>
</dbReference>
<dbReference type="GO" id="GO:0003743">
    <property type="term" value="F:translation initiation factor activity"/>
    <property type="evidence" value="ECO:0007669"/>
    <property type="project" value="UniProtKB-UniRule"/>
</dbReference>
<evidence type="ECO:0000256" key="6">
    <source>
        <dbReference type="HAMAP-Rule" id="MF_00075"/>
    </source>
</evidence>
<protein>
    <recommendedName>
        <fullName evidence="6">Translation initiation factor IF-1, chloroplastic</fullName>
    </recommendedName>
</protein>
<dbReference type="Pfam" id="PF01176">
    <property type="entry name" value="eIF-1a"/>
    <property type="match status" value="1"/>
</dbReference>
<comment type="similarity">
    <text evidence="2 6">Belongs to the IF-1 family.</text>
</comment>
<evidence type="ECO:0000256" key="1">
    <source>
        <dbReference type="ARBA" id="ARBA00003935"/>
    </source>
</evidence>
<dbReference type="NCBIfam" id="TIGR00008">
    <property type="entry name" value="infA"/>
    <property type="match status" value="1"/>
</dbReference>
<comment type="subunit">
    <text evidence="3 6">Component of the 30S ribosomal translation pre-initiation complex which assembles on the 30S ribosome in the order IF-2 and IF-3, IF-1 and N-formylmethionyl-tRNA(fMet); mRNA recruitment can occur at any time during PIC assembly.</text>
</comment>